<accession>A0AAE1LGV1</accession>
<dbReference type="EMBL" id="JAHWGI010000968">
    <property type="protein sequence ID" value="KAK3918905.1"/>
    <property type="molecule type" value="Genomic_DNA"/>
</dbReference>
<evidence type="ECO:0000313" key="3">
    <source>
        <dbReference type="Proteomes" id="UP001219518"/>
    </source>
</evidence>
<name>A0AAE1LGV1_9NEOP</name>
<dbReference type="Proteomes" id="UP001219518">
    <property type="component" value="Unassembled WGS sequence"/>
</dbReference>
<evidence type="ECO:0000313" key="1">
    <source>
        <dbReference type="EMBL" id="KAK3918249.1"/>
    </source>
</evidence>
<reference evidence="2" key="1">
    <citation type="submission" date="2021-07" db="EMBL/GenBank/DDBJ databases">
        <authorList>
            <person name="Catto M.A."/>
            <person name="Jacobson A."/>
            <person name="Kennedy G."/>
            <person name="Labadie P."/>
            <person name="Hunt B.G."/>
            <person name="Srinivasan R."/>
        </authorList>
    </citation>
    <scope>NUCLEOTIDE SEQUENCE</scope>
    <source>
        <strain evidence="2">PL_HMW_Pooled</strain>
        <tissue evidence="2">Head</tissue>
    </source>
</reference>
<dbReference type="AlphaFoldDB" id="A0AAE1LGV1"/>
<keyword evidence="3" id="KW-1185">Reference proteome</keyword>
<evidence type="ECO:0000313" key="2">
    <source>
        <dbReference type="EMBL" id="KAK3918905.1"/>
    </source>
</evidence>
<gene>
    <name evidence="2" type="ORF">KUF71_001029</name>
    <name evidence="1" type="ORF">KUF71_007666</name>
</gene>
<protein>
    <submittedName>
        <fullName evidence="2">BEACH domain-containing protein C2</fullName>
    </submittedName>
</protein>
<reference evidence="2" key="2">
    <citation type="journal article" date="2023" name="BMC Genomics">
        <title>Pest status, molecular evolution, and epigenetic factors derived from the genome assembly of Frankliniella fusca, a thysanopteran phytovirus vector.</title>
        <authorList>
            <person name="Catto M.A."/>
            <person name="Labadie P.E."/>
            <person name="Jacobson A.L."/>
            <person name="Kennedy G.G."/>
            <person name="Srinivasan R."/>
            <person name="Hunt B.G."/>
        </authorList>
    </citation>
    <scope>NUCLEOTIDE SEQUENCE</scope>
    <source>
        <strain evidence="2">PL_HMW_Pooled</strain>
    </source>
</reference>
<organism evidence="2 3">
    <name type="scientific">Frankliniella fusca</name>
    <dbReference type="NCBI Taxonomy" id="407009"/>
    <lineage>
        <taxon>Eukaryota</taxon>
        <taxon>Metazoa</taxon>
        <taxon>Ecdysozoa</taxon>
        <taxon>Arthropoda</taxon>
        <taxon>Hexapoda</taxon>
        <taxon>Insecta</taxon>
        <taxon>Pterygota</taxon>
        <taxon>Neoptera</taxon>
        <taxon>Paraneoptera</taxon>
        <taxon>Thysanoptera</taxon>
        <taxon>Terebrantia</taxon>
        <taxon>Thripoidea</taxon>
        <taxon>Thripidae</taxon>
        <taxon>Frankliniella</taxon>
    </lineage>
</organism>
<sequence>MSTCDGETFVPDNGVLLYSSRASRVILYWVHQALSRQQVGQIEIFPCEYPRV</sequence>
<comment type="caution">
    <text evidence="2">The sequence shown here is derived from an EMBL/GenBank/DDBJ whole genome shotgun (WGS) entry which is preliminary data.</text>
</comment>
<proteinExistence type="predicted"/>
<dbReference type="EMBL" id="JAHWGI010000908">
    <property type="protein sequence ID" value="KAK3918249.1"/>
    <property type="molecule type" value="Genomic_DNA"/>
</dbReference>